<dbReference type="Pfam" id="PF21274">
    <property type="entry name" value="Rng_hyd_C"/>
    <property type="match status" value="1"/>
</dbReference>
<dbReference type="PANTHER" id="PTHR43004:SF19">
    <property type="entry name" value="BINDING MONOOXYGENASE, PUTATIVE (JCVI)-RELATED"/>
    <property type="match status" value="1"/>
</dbReference>
<dbReference type="InterPro" id="IPR036188">
    <property type="entry name" value="FAD/NAD-bd_sf"/>
</dbReference>
<feature type="transmembrane region" description="Helical" evidence="4">
    <location>
        <begin position="12"/>
        <end position="33"/>
    </location>
</feature>
<protein>
    <submittedName>
        <fullName evidence="6">Aklavinone 12-hydroxylase RdmE</fullName>
        <ecNumber evidence="6">1.14.13.180</ecNumber>
    </submittedName>
</protein>
<feature type="domain" description="FAD-binding" evidence="5">
    <location>
        <begin position="13"/>
        <end position="366"/>
    </location>
</feature>
<dbReference type="NCBIfam" id="NF046069">
    <property type="entry name" value="AkvoneHdxseRdmE"/>
    <property type="match status" value="1"/>
</dbReference>
<sequence length="542" mass="57050">MINFGELTVRDRVSVLVVGAGLAGLAGAAFLAGRGVDVLLVERRSGTSPFPRAVGQNQRTMELLGFAGIAEDVPALAPGQGGGFRVRVAGSLPGPTFHEEVTDADTSDVGVLSPAAPGTAGQDVLEPILRRHAETLGAELLFDTELVSFEQDEHGVTAQVRGRDGRTHRVRADYLVAADGHRSGVRDALGVERHGPGGLGHNVSIIFDADLGALSSPDRPTLHVIHGEQVKGVFITIDHAAGRHLLSVAYEPSTGQSPADFTTERCAELIRLVTEMPELRPEIQAVQPWEMAGAVADRFRVGRVLLAGDAAKVTPPSGGFGGNTAVGDAYDLAWKLAAVLDGTAGPALLDTYDAERRPIAERVVAEALRLVAARTPGADAPEPGAEQVSDQQRAAELTLGFRYCSSSVLTDDDPADTGTEDPYRPSGRPGFRAPHVWLHRDGEKLSSVDLFGRGFVLLAGPDGGRWRSAADEIAARLGLILHGHQIGADLADPDDAFLSRYGIGPAGASLIRPDGVVAWRATDMPDDPARTLHAVLTAILAR</sequence>
<proteinExistence type="predicted"/>
<comment type="caution">
    <text evidence="6">The sequence shown here is derived from an EMBL/GenBank/DDBJ whole genome shotgun (WGS) entry which is preliminary data.</text>
</comment>
<evidence type="ECO:0000256" key="4">
    <source>
        <dbReference type="SAM" id="Phobius"/>
    </source>
</evidence>
<evidence type="ECO:0000313" key="7">
    <source>
        <dbReference type="Proteomes" id="UP001595872"/>
    </source>
</evidence>
<name>A0ABV9U179_9ACTN</name>
<organism evidence="6 7">
    <name type="scientific">Actinomadura gamaensis</name>
    <dbReference type="NCBI Taxonomy" id="1763541"/>
    <lineage>
        <taxon>Bacteria</taxon>
        <taxon>Bacillati</taxon>
        <taxon>Actinomycetota</taxon>
        <taxon>Actinomycetes</taxon>
        <taxon>Streptosporangiales</taxon>
        <taxon>Thermomonosporaceae</taxon>
        <taxon>Actinomadura</taxon>
    </lineage>
</organism>
<dbReference type="EMBL" id="JBHSIT010000005">
    <property type="protein sequence ID" value="MFC4909345.1"/>
    <property type="molecule type" value="Genomic_DNA"/>
</dbReference>
<keyword evidence="4" id="KW-0472">Membrane</keyword>
<reference evidence="7" key="1">
    <citation type="journal article" date="2019" name="Int. J. Syst. Evol. Microbiol.">
        <title>The Global Catalogue of Microorganisms (GCM) 10K type strain sequencing project: providing services to taxonomists for standard genome sequencing and annotation.</title>
        <authorList>
            <consortium name="The Broad Institute Genomics Platform"/>
            <consortium name="The Broad Institute Genome Sequencing Center for Infectious Disease"/>
            <person name="Wu L."/>
            <person name="Ma J."/>
        </authorList>
    </citation>
    <scope>NUCLEOTIDE SEQUENCE [LARGE SCALE GENOMIC DNA]</scope>
    <source>
        <strain evidence="7">KLKA75</strain>
    </source>
</reference>
<evidence type="ECO:0000313" key="6">
    <source>
        <dbReference type="EMBL" id="MFC4909345.1"/>
    </source>
</evidence>
<evidence type="ECO:0000259" key="5">
    <source>
        <dbReference type="Pfam" id="PF01494"/>
    </source>
</evidence>
<evidence type="ECO:0000256" key="1">
    <source>
        <dbReference type="ARBA" id="ARBA00001974"/>
    </source>
</evidence>
<comment type="cofactor">
    <cofactor evidence="1">
        <name>FAD</name>
        <dbReference type="ChEBI" id="CHEBI:57692"/>
    </cofactor>
</comment>
<dbReference type="Gene3D" id="3.50.50.60">
    <property type="entry name" value="FAD/NAD(P)-binding domain"/>
    <property type="match status" value="1"/>
</dbReference>
<dbReference type="Pfam" id="PF01494">
    <property type="entry name" value="FAD_binding_3"/>
    <property type="match status" value="1"/>
</dbReference>
<keyword evidence="2" id="KW-0285">Flavoprotein</keyword>
<keyword evidence="6" id="KW-0560">Oxidoreductase</keyword>
<keyword evidence="7" id="KW-1185">Reference proteome</keyword>
<dbReference type="InterPro" id="IPR002938">
    <property type="entry name" value="FAD-bd"/>
</dbReference>
<gene>
    <name evidence="6" type="primary">rdmE</name>
    <name evidence="6" type="ORF">ACFPCY_18630</name>
</gene>
<dbReference type="Proteomes" id="UP001595872">
    <property type="component" value="Unassembled WGS sequence"/>
</dbReference>
<accession>A0ABV9U179</accession>
<dbReference type="Gene3D" id="3.30.9.10">
    <property type="entry name" value="D-Amino Acid Oxidase, subunit A, domain 2"/>
    <property type="match status" value="1"/>
</dbReference>
<dbReference type="PANTHER" id="PTHR43004">
    <property type="entry name" value="TRK SYSTEM POTASSIUM UPTAKE PROTEIN"/>
    <property type="match status" value="1"/>
</dbReference>
<keyword evidence="4" id="KW-0812">Transmembrane</keyword>
<dbReference type="Gene3D" id="3.40.30.120">
    <property type="match status" value="1"/>
</dbReference>
<evidence type="ECO:0000256" key="2">
    <source>
        <dbReference type="ARBA" id="ARBA00022630"/>
    </source>
</evidence>
<dbReference type="EC" id="1.14.13.180" evidence="6"/>
<evidence type="ECO:0000256" key="3">
    <source>
        <dbReference type="ARBA" id="ARBA00022827"/>
    </source>
</evidence>
<keyword evidence="4" id="KW-1133">Transmembrane helix</keyword>
<dbReference type="SUPFAM" id="SSF51905">
    <property type="entry name" value="FAD/NAD(P)-binding domain"/>
    <property type="match status" value="1"/>
</dbReference>
<dbReference type="RefSeq" id="WP_378256789.1">
    <property type="nucleotide sequence ID" value="NZ_JBHSIT010000005.1"/>
</dbReference>
<dbReference type="PRINTS" id="PR00420">
    <property type="entry name" value="RNGMNOXGNASE"/>
</dbReference>
<dbReference type="InterPro" id="IPR050641">
    <property type="entry name" value="RIFMO-like"/>
</dbReference>
<dbReference type="GO" id="GO:0016491">
    <property type="term" value="F:oxidoreductase activity"/>
    <property type="evidence" value="ECO:0007669"/>
    <property type="project" value="UniProtKB-KW"/>
</dbReference>
<keyword evidence="3" id="KW-0274">FAD</keyword>